<dbReference type="AlphaFoldDB" id="A0A1H0Z7V4"/>
<sequence>MSNLFPVGRDFMNFGRNFFEDPFDHLLESTSNFNVDIREEEQAYVVEAELPGMSKDSIQLKYEDNVLSIGATQEESKDEKDDKGNYIRRERSTKSYSRQFLLKNVKEEEINASFENGVLTVTLPKKDSDETTPKQIEIQ</sequence>
<dbReference type="InterPro" id="IPR002068">
    <property type="entry name" value="A-crystallin/Hsp20_dom"/>
</dbReference>
<dbReference type="CDD" id="cd06471">
    <property type="entry name" value="ACD_LpsHSP_like"/>
    <property type="match status" value="1"/>
</dbReference>
<dbReference type="RefSeq" id="WP_051923321.1">
    <property type="nucleotide sequence ID" value="NZ_CP084916.1"/>
</dbReference>
<dbReference type="OrthoDB" id="9811615at2"/>
<dbReference type="PROSITE" id="PS01031">
    <property type="entry name" value="SHSP"/>
    <property type="match status" value="1"/>
</dbReference>
<dbReference type="PANTHER" id="PTHR11527">
    <property type="entry name" value="HEAT-SHOCK PROTEIN 20 FAMILY MEMBER"/>
    <property type="match status" value="1"/>
</dbReference>
<proteinExistence type="inferred from homology"/>
<keyword evidence="4" id="KW-0346">Stress response</keyword>
<reference evidence="5" key="1">
    <citation type="submission" date="2016-10" db="EMBL/GenBank/DDBJ databases">
        <authorList>
            <person name="Varghese N."/>
            <person name="Submissions S."/>
        </authorList>
    </citation>
    <scope>NUCLEOTIDE SEQUENCE [LARGE SCALE GENOMIC DNA]</scope>
    <source>
        <strain evidence="5">MPL-11</strain>
    </source>
</reference>
<comment type="similarity">
    <text evidence="1 2">Belongs to the small heat shock protein (HSP20) family.</text>
</comment>
<name>A0A1H0Z7V4_9LACT</name>
<evidence type="ECO:0000256" key="2">
    <source>
        <dbReference type="RuleBase" id="RU003616"/>
    </source>
</evidence>
<dbReference type="SUPFAM" id="SSF49764">
    <property type="entry name" value="HSP20-like chaperones"/>
    <property type="match status" value="1"/>
</dbReference>
<dbReference type="EMBL" id="FNJW01000008">
    <property type="protein sequence ID" value="SDQ23539.1"/>
    <property type="molecule type" value="Genomic_DNA"/>
</dbReference>
<feature type="domain" description="SHSP" evidence="3">
    <location>
        <begin position="26"/>
        <end position="139"/>
    </location>
</feature>
<evidence type="ECO:0000256" key="1">
    <source>
        <dbReference type="PROSITE-ProRule" id="PRU00285"/>
    </source>
</evidence>
<dbReference type="Pfam" id="PF00011">
    <property type="entry name" value="HSP20"/>
    <property type="match status" value="1"/>
</dbReference>
<organism evidence="4 5">
    <name type="scientific">Carnobacterium viridans</name>
    <dbReference type="NCBI Taxonomy" id="174587"/>
    <lineage>
        <taxon>Bacteria</taxon>
        <taxon>Bacillati</taxon>
        <taxon>Bacillota</taxon>
        <taxon>Bacilli</taxon>
        <taxon>Lactobacillales</taxon>
        <taxon>Carnobacteriaceae</taxon>
        <taxon>Carnobacterium</taxon>
    </lineage>
</organism>
<gene>
    <name evidence="4" type="ORF">SAMN04487752_1368</name>
</gene>
<dbReference type="InterPro" id="IPR031107">
    <property type="entry name" value="Small_HSP"/>
</dbReference>
<dbReference type="Proteomes" id="UP000199481">
    <property type="component" value="Unassembled WGS sequence"/>
</dbReference>
<evidence type="ECO:0000313" key="5">
    <source>
        <dbReference type="Proteomes" id="UP000199481"/>
    </source>
</evidence>
<keyword evidence="5" id="KW-1185">Reference proteome</keyword>
<protein>
    <submittedName>
        <fullName evidence="4">Heat shock protein Hsp20</fullName>
    </submittedName>
</protein>
<evidence type="ECO:0000259" key="3">
    <source>
        <dbReference type="PROSITE" id="PS01031"/>
    </source>
</evidence>
<accession>A0A1H0Z7V4</accession>
<dbReference type="InterPro" id="IPR008978">
    <property type="entry name" value="HSP20-like_chaperone"/>
</dbReference>
<evidence type="ECO:0000313" key="4">
    <source>
        <dbReference type="EMBL" id="SDQ23539.1"/>
    </source>
</evidence>
<dbReference type="Gene3D" id="2.60.40.790">
    <property type="match status" value="1"/>
</dbReference>